<evidence type="ECO:0000256" key="4">
    <source>
        <dbReference type="ARBA" id="ARBA00022989"/>
    </source>
</evidence>
<dbReference type="Pfam" id="PF00230">
    <property type="entry name" value="MIP"/>
    <property type="match status" value="1"/>
</dbReference>
<evidence type="ECO:0000313" key="10">
    <source>
        <dbReference type="Proteomes" id="UP000245207"/>
    </source>
</evidence>
<dbReference type="SUPFAM" id="SSF81338">
    <property type="entry name" value="Aquaporin-like"/>
    <property type="match status" value="2"/>
</dbReference>
<feature type="transmembrane region" description="Helical" evidence="8">
    <location>
        <begin position="210"/>
        <end position="235"/>
    </location>
</feature>
<keyword evidence="4 8" id="KW-1133">Transmembrane helix</keyword>
<dbReference type="Proteomes" id="UP000245207">
    <property type="component" value="Unassembled WGS sequence"/>
</dbReference>
<feature type="compositionally biased region" description="Polar residues" evidence="7">
    <location>
        <begin position="10"/>
        <end position="26"/>
    </location>
</feature>
<keyword evidence="2 6" id="KW-0813">Transport</keyword>
<evidence type="ECO:0000256" key="8">
    <source>
        <dbReference type="SAM" id="Phobius"/>
    </source>
</evidence>
<dbReference type="InterPro" id="IPR023271">
    <property type="entry name" value="Aquaporin-like"/>
</dbReference>
<feature type="transmembrane region" description="Helical" evidence="8">
    <location>
        <begin position="303"/>
        <end position="321"/>
    </location>
</feature>
<comment type="subcellular location">
    <subcellularLocation>
        <location evidence="1">Membrane</location>
        <topology evidence="1">Multi-pass membrane protein</topology>
    </subcellularLocation>
</comment>
<dbReference type="EMBL" id="PKPP01002418">
    <property type="protein sequence ID" value="PWA75398.1"/>
    <property type="molecule type" value="Genomic_DNA"/>
</dbReference>
<proteinExistence type="inferred from homology"/>
<dbReference type="PRINTS" id="PR00783">
    <property type="entry name" value="MINTRINSICP"/>
</dbReference>
<dbReference type="PROSITE" id="PS00221">
    <property type="entry name" value="MIP"/>
    <property type="match status" value="2"/>
</dbReference>
<sequence length="500" mass="54127">MVSLPDSSDDNYQTPPEQHSQNSPVTNIAVDEAGNVVDLDNDTEEILDDEKMVTEEEAAFDTEELIESQTDAHHVFDEMPEREQEASKRDVAVLDRGKRKLPVSMDKKVTENGERGGECSSKHDVFKETINRVLKMLVAEGRGKGCDDGKGVDFLETAKRKGVTFPRPRWRSAQTWKGSGHVAKFRFTVMVDGVSYTSPGTFQQLAVNKIYGGTITFPGICVTWGLIVMSMIYAVGHISAHFNPAVTITLSLLGLLPYKEVIPYIIVQLLGSILASGTLSLIMDVTPEAFFGTTPVGSTIQSFVVEIIITFILMFVISGASNDHRAIKKHGGIVVGMTIMLNVFVGGPISGASMNPARSIGPALVKIAVNKIYGGTITFPGICVTWGLIVMSMIYAVGHVSAHFNPAVTITLSLLGLLPYKEVVPYIIVQLLGSILASGTLSLIMNVTPEAFFGTTPVGSTIQSFVVEIIITFILMFVISGASNDHRAHFTSGTYTSLFL</sequence>
<comment type="caution">
    <text evidence="9">The sequence shown here is derived from an EMBL/GenBank/DDBJ whole genome shotgun (WGS) entry which is preliminary data.</text>
</comment>
<feature type="transmembrane region" description="Helical" evidence="8">
    <location>
        <begin position="465"/>
        <end position="483"/>
    </location>
</feature>
<feature type="transmembrane region" description="Helical" evidence="8">
    <location>
        <begin position="372"/>
        <end position="397"/>
    </location>
</feature>
<evidence type="ECO:0000256" key="3">
    <source>
        <dbReference type="ARBA" id="ARBA00022692"/>
    </source>
</evidence>
<dbReference type="InterPro" id="IPR022357">
    <property type="entry name" value="MIP_CS"/>
</dbReference>
<organism evidence="9 10">
    <name type="scientific">Artemisia annua</name>
    <name type="common">Sweet wormwood</name>
    <dbReference type="NCBI Taxonomy" id="35608"/>
    <lineage>
        <taxon>Eukaryota</taxon>
        <taxon>Viridiplantae</taxon>
        <taxon>Streptophyta</taxon>
        <taxon>Embryophyta</taxon>
        <taxon>Tracheophyta</taxon>
        <taxon>Spermatophyta</taxon>
        <taxon>Magnoliopsida</taxon>
        <taxon>eudicotyledons</taxon>
        <taxon>Gunneridae</taxon>
        <taxon>Pentapetalae</taxon>
        <taxon>asterids</taxon>
        <taxon>campanulids</taxon>
        <taxon>Asterales</taxon>
        <taxon>Asteraceae</taxon>
        <taxon>Asteroideae</taxon>
        <taxon>Anthemideae</taxon>
        <taxon>Artemisiinae</taxon>
        <taxon>Artemisia</taxon>
    </lineage>
</organism>
<feature type="transmembrane region" description="Helical" evidence="8">
    <location>
        <begin position="404"/>
        <end position="420"/>
    </location>
</feature>
<dbReference type="InterPro" id="IPR034294">
    <property type="entry name" value="Aquaporin_transptr"/>
</dbReference>
<gene>
    <name evidence="9" type="ORF">CTI12_AA242220</name>
</gene>
<dbReference type="STRING" id="35608.A0A2U1NPJ5"/>
<evidence type="ECO:0000256" key="7">
    <source>
        <dbReference type="SAM" id="MobiDB-lite"/>
    </source>
</evidence>
<evidence type="ECO:0000256" key="6">
    <source>
        <dbReference type="RuleBase" id="RU000477"/>
    </source>
</evidence>
<evidence type="ECO:0000256" key="5">
    <source>
        <dbReference type="ARBA" id="ARBA00023136"/>
    </source>
</evidence>
<dbReference type="PANTHER" id="PTHR45724">
    <property type="entry name" value="AQUAPORIN NIP2-1"/>
    <property type="match status" value="1"/>
</dbReference>
<evidence type="ECO:0000313" key="9">
    <source>
        <dbReference type="EMBL" id="PWA75398.1"/>
    </source>
</evidence>
<feature type="region of interest" description="Disordered" evidence="7">
    <location>
        <begin position="1"/>
        <end position="53"/>
    </location>
</feature>
<feature type="transmembrane region" description="Helical" evidence="8">
    <location>
        <begin position="333"/>
        <end position="352"/>
    </location>
</feature>
<keyword evidence="5 8" id="KW-0472">Membrane</keyword>
<reference evidence="9 10" key="1">
    <citation type="journal article" date="2018" name="Mol. Plant">
        <title>The genome of Artemisia annua provides insight into the evolution of Asteraceae family and artemisinin biosynthesis.</title>
        <authorList>
            <person name="Shen Q."/>
            <person name="Zhang L."/>
            <person name="Liao Z."/>
            <person name="Wang S."/>
            <person name="Yan T."/>
            <person name="Shi P."/>
            <person name="Liu M."/>
            <person name="Fu X."/>
            <person name="Pan Q."/>
            <person name="Wang Y."/>
            <person name="Lv Z."/>
            <person name="Lu X."/>
            <person name="Zhang F."/>
            <person name="Jiang W."/>
            <person name="Ma Y."/>
            <person name="Chen M."/>
            <person name="Hao X."/>
            <person name="Li L."/>
            <person name="Tang Y."/>
            <person name="Lv G."/>
            <person name="Zhou Y."/>
            <person name="Sun X."/>
            <person name="Brodelius P.E."/>
            <person name="Rose J.K.C."/>
            <person name="Tang K."/>
        </authorList>
    </citation>
    <scope>NUCLEOTIDE SEQUENCE [LARGE SCALE GENOMIC DNA]</scope>
    <source>
        <strain evidence="10">cv. Huhao1</strain>
        <tissue evidence="9">Leaf</tissue>
    </source>
</reference>
<keyword evidence="3 6" id="KW-0812">Transmembrane</keyword>
<dbReference type="GO" id="GO:0016020">
    <property type="term" value="C:membrane"/>
    <property type="evidence" value="ECO:0007669"/>
    <property type="project" value="UniProtKB-SubCell"/>
</dbReference>
<comment type="similarity">
    <text evidence="6">Belongs to the MIP/aquaporin (TC 1.A.8) family.</text>
</comment>
<dbReference type="GO" id="GO:0015267">
    <property type="term" value="F:channel activity"/>
    <property type="evidence" value="ECO:0007669"/>
    <property type="project" value="InterPro"/>
</dbReference>
<dbReference type="Gene3D" id="1.20.1080.10">
    <property type="entry name" value="Glycerol uptake facilitator protein"/>
    <property type="match status" value="2"/>
</dbReference>
<accession>A0A2U1NPJ5</accession>
<dbReference type="AlphaFoldDB" id="A0A2U1NPJ5"/>
<keyword evidence="10" id="KW-1185">Reference proteome</keyword>
<name>A0A2U1NPJ5_ARTAN</name>
<feature type="transmembrane region" description="Helical" evidence="8">
    <location>
        <begin position="265"/>
        <end position="283"/>
    </location>
</feature>
<evidence type="ECO:0000256" key="1">
    <source>
        <dbReference type="ARBA" id="ARBA00004141"/>
    </source>
</evidence>
<feature type="compositionally biased region" description="Acidic residues" evidence="7">
    <location>
        <begin position="39"/>
        <end position="48"/>
    </location>
</feature>
<dbReference type="PANTHER" id="PTHR45724:SF6">
    <property type="entry name" value="AQUAPORIN NIP-TYPE"/>
    <property type="match status" value="1"/>
</dbReference>
<protein>
    <submittedName>
        <fullName evidence="9">Aquaporin-like protein</fullName>
    </submittedName>
</protein>
<dbReference type="OrthoDB" id="3222at2759"/>
<dbReference type="InterPro" id="IPR000425">
    <property type="entry name" value="MIP"/>
</dbReference>
<evidence type="ECO:0000256" key="2">
    <source>
        <dbReference type="ARBA" id="ARBA00022448"/>
    </source>
</evidence>
<feature type="transmembrane region" description="Helical" evidence="8">
    <location>
        <begin position="426"/>
        <end position="444"/>
    </location>
</feature>